<proteinExistence type="predicted"/>
<dbReference type="STRING" id="426428.A0A0D2YB85"/>
<dbReference type="EnsemblFungi" id="FOXG_13563T0">
    <property type="protein sequence ID" value="FOXG_13563P0"/>
    <property type="gene ID" value="FOXG_13563"/>
</dbReference>
<accession>A0A0D2YB85</accession>
<protein>
    <submittedName>
        <fullName evidence="1">Uncharacterized protein</fullName>
    </submittedName>
</protein>
<organism evidence="1 2">
    <name type="scientific">Fusarium oxysporum (strain Fo5176)</name>
    <name type="common">Fusarium vascular wilt</name>
    <dbReference type="NCBI Taxonomy" id="660025"/>
    <lineage>
        <taxon>Eukaryota</taxon>
        <taxon>Fungi</taxon>
        <taxon>Dikarya</taxon>
        <taxon>Ascomycota</taxon>
        <taxon>Pezizomycotina</taxon>
        <taxon>Sordariomycetes</taxon>
        <taxon>Hypocreomycetidae</taxon>
        <taxon>Hypocreales</taxon>
        <taxon>Nectriaceae</taxon>
        <taxon>Fusarium</taxon>
        <taxon>Fusarium oxysporum species complex</taxon>
    </lineage>
</organism>
<reference evidence="2" key="1">
    <citation type="journal article" date="2012" name="Mol. Plant Microbe Interact.">
        <title>A highly conserved effector in Fusarium oxysporum is required for full virulence on Arabidopsis.</title>
        <authorList>
            <person name="Thatcher L.F."/>
            <person name="Gardiner D.M."/>
            <person name="Kazan K."/>
            <person name="Manners J."/>
        </authorList>
    </citation>
    <scope>NUCLEOTIDE SEQUENCE [LARGE SCALE GENOMIC DNA]</scope>
    <source>
        <strain evidence="2">Fo5176</strain>
    </source>
</reference>
<dbReference type="Proteomes" id="UP000002489">
    <property type="component" value="Unassembled WGS sequence"/>
</dbReference>
<reference evidence="1" key="2">
    <citation type="submission" date="2025-08" db="UniProtKB">
        <authorList>
            <consortium name="EnsemblFungi"/>
        </authorList>
    </citation>
    <scope>IDENTIFICATION</scope>
    <source>
        <strain evidence="1">4287 / CBS 123668 / FGSC 9935 / NRRL 34936</strain>
    </source>
</reference>
<name>A0A0D2YB85_FUSOF</name>
<evidence type="ECO:0000313" key="1">
    <source>
        <dbReference type="EnsemblFungi" id="FOXG_13563P0"/>
    </source>
</evidence>
<sequence>MFIIGPGSLELEKLNAPVPTLSPLASYHDLYDGSDANYEVHPPAINDPVYYDIGKMDNQYGPLYSAQIAPQDPDFLALNALQRANAEDVEWSGKEPGDLTDTRPAVVIPDPALQTYGGADCPRAFEPAANVALVGRGNKDDG</sequence>
<dbReference type="AlphaFoldDB" id="A0A0D2YB85"/>
<evidence type="ECO:0000313" key="2">
    <source>
        <dbReference type="Proteomes" id="UP000002489"/>
    </source>
</evidence>